<dbReference type="EMBL" id="DXBG01000166">
    <property type="protein sequence ID" value="HIZ65591.1"/>
    <property type="molecule type" value="Genomic_DNA"/>
</dbReference>
<evidence type="ECO:0000256" key="4">
    <source>
        <dbReference type="ARBA" id="ARBA00032089"/>
    </source>
</evidence>
<dbReference type="GO" id="GO:0005886">
    <property type="term" value="C:plasma membrane"/>
    <property type="evidence" value="ECO:0007669"/>
    <property type="project" value="TreeGrafter"/>
</dbReference>
<feature type="domain" description="Rod shape-determining protein MreC beta-barrel core" evidence="7">
    <location>
        <begin position="125"/>
        <end position="275"/>
    </location>
</feature>
<comment type="function">
    <text evidence="5">Involved in formation and maintenance of cell shape.</text>
</comment>
<gene>
    <name evidence="8" type="primary">mreC</name>
    <name evidence="8" type="ORF">H9809_06810</name>
</gene>
<reference evidence="8" key="1">
    <citation type="journal article" date="2021" name="PeerJ">
        <title>Extensive microbial diversity within the chicken gut microbiome revealed by metagenomics and culture.</title>
        <authorList>
            <person name="Gilroy R."/>
            <person name="Ravi A."/>
            <person name="Getino M."/>
            <person name="Pursley I."/>
            <person name="Horton D.L."/>
            <person name="Alikhan N.F."/>
            <person name="Baker D."/>
            <person name="Gharbi K."/>
            <person name="Hall N."/>
            <person name="Watson M."/>
            <person name="Adriaenssens E.M."/>
            <person name="Foster-Nyarko E."/>
            <person name="Jarju S."/>
            <person name="Secka A."/>
            <person name="Antonio M."/>
            <person name="Oren A."/>
            <person name="Chaudhuri R.R."/>
            <person name="La Ragione R."/>
            <person name="Hildebrand F."/>
            <person name="Pallen M.J."/>
        </authorList>
    </citation>
    <scope>NUCLEOTIDE SEQUENCE</scope>
    <source>
        <strain evidence="8">1068</strain>
    </source>
</reference>
<name>A0A9D2FS27_9FIRM</name>
<accession>A0A9D2FS27</accession>
<dbReference type="AlphaFoldDB" id="A0A9D2FS27"/>
<dbReference type="InterPro" id="IPR042177">
    <property type="entry name" value="Cell/Rod_1"/>
</dbReference>
<evidence type="ECO:0000256" key="6">
    <source>
        <dbReference type="SAM" id="Coils"/>
    </source>
</evidence>
<dbReference type="PIRSF" id="PIRSF038471">
    <property type="entry name" value="MreC"/>
    <property type="match status" value="1"/>
</dbReference>
<evidence type="ECO:0000259" key="7">
    <source>
        <dbReference type="Pfam" id="PF04085"/>
    </source>
</evidence>
<dbReference type="NCBIfam" id="TIGR00219">
    <property type="entry name" value="mreC"/>
    <property type="match status" value="1"/>
</dbReference>
<keyword evidence="3 5" id="KW-0133">Cell shape</keyword>
<comment type="similarity">
    <text evidence="1 5">Belongs to the MreC family.</text>
</comment>
<evidence type="ECO:0000256" key="2">
    <source>
        <dbReference type="ARBA" id="ARBA00013855"/>
    </source>
</evidence>
<evidence type="ECO:0000256" key="5">
    <source>
        <dbReference type="PIRNR" id="PIRNR038471"/>
    </source>
</evidence>
<dbReference type="InterPro" id="IPR055342">
    <property type="entry name" value="MreC_beta-barrel_core"/>
</dbReference>
<reference evidence="8" key="2">
    <citation type="submission" date="2021-04" db="EMBL/GenBank/DDBJ databases">
        <authorList>
            <person name="Gilroy R."/>
        </authorList>
    </citation>
    <scope>NUCLEOTIDE SEQUENCE</scope>
    <source>
        <strain evidence="8">1068</strain>
    </source>
</reference>
<dbReference type="PANTHER" id="PTHR34138:SF1">
    <property type="entry name" value="CELL SHAPE-DETERMINING PROTEIN MREC"/>
    <property type="match status" value="1"/>
</dbReference>
<comment type="caution">
    <text evidence="8">The sequence shown here is derived from an EMBL/GenBank/DDBJ whole genome shotgun (WGS) entry which is preliminary data.</text>
</comment>
<dbReference type="Pfam" id="PF04085">
    <property type="entry name" value="MreC"/>
    <property type="match status" value="1"/>
</dbReference>
<evidence type="ECO:0000313" key="9">
    <source>
        <dbReference type="Proteomes" id="UP000824056"/>
    </source>
</evidence>
<dbReference type="Proteomes" id="UP000824056">
    <property type="component" value="Unassembled WGS sequence"/>
</dbReference>
<proteinExistence type="inferred from homology"/>
<evidence type="ECO:0000313" key="8">
    <source>
        <dbReference type="EMBL" id="HIZ65591.1"/>
    </source>
</evidence>
<dbReference type="PANTHER" id="PTHR34138">
    <property type="entry name" value="CELL SHAPE-DETERMINING PROTEIN MREC"/>
    <property type="match status" value="1"/>
</dbReference>
<feature type="coiled-coil region" evidence="6">
    <location>
        <begin position="71"/>
        <end position="105"/>
    </location>
</feature>
<organism evidence="8 9">
    <name type="scientific">Candidatus Blautia pullicola</name>
    <dbReference type="NCBI Taxonomy" id="2838498"/>
    <lineage>
        <taxon>Bacteria</taxon>
        <taxon>Bacillati</taxon>
        <taxon>Bacillota</taxon>
        <taxon>Clostridia</taxon>
        <taxon>Lachnospirales</taxon>
        <taxon>Lachnospiraceae</taxon>
        <taxon>Blautia</taxon>
    </lineage>
</organism>
<dbReference type="GO" id="GO:0008360">
    <property type="term" value="P:regulation of cell shape"/>
    <property type="evidence" value="ECO:0007669"/>
    <property type="project" value="UniProtKB-KW"/>
</dbReference>
<dbReference type="Gene3D" id="2.40.10.350">
    <property type="entry name" value="Rod shape-determining protein MreC, domain 2"/>
    <property type="match status" value="1"/>
</dbReference>
<evidence type="ECO:0000256" key="1">
    <source>
        <dbReference type="ARBA" id="ARBA00009369"/>
    </source>
</evidence>
<keyword evidence="6" id="KW-0175">Coiled coil</keyword>
<dbReference type="InterPro" id="IPR042175">
    <property type="entry name" value="Cell/Rod_MreC_2"/>
</dbReference>
<dbReference type="Gene3D" id="2.40.10.340">
    <property type="entry name" value="Rod shape-determining protein MreC, domain 1"/>
    <property type="match status" value="1"/>
</dbReference>
<dbReference type="InterPro" id="IPR007221">
    <property type="entry name" value="MreC"/>
</dbReference>
<evidence type="ECO:0000256" key="3">
    <source>
        <dbReference type="ARBA" id="ARBA00022960"/>
    </source>
</evidence>
<sequence>MKKKHNWVIKSKHVLIIMILVCVSLMLLAAAVKFPAGPVKNAAGYVIVPFQKGINKIGIALDNATAGLQSKKKLVEENQKLQEQVDELTAQNSLLTQDLDELDRLQKLYQLDQQYSEYDKVAAEVISMDDENWFSTFTINRGTDDGIQKDCNVIAGSGLVGIVTDTGKNWATVRSIIDDSSNVSAMTMSTSDRCIVSGDLRLIDEGKLQFIHLKDDEDKIQEGEKIITSDVSDKFLKGILIGYVSEIEEDPNNLTKTGTLTPVVDFEHLREVLVITELKQQKGDS</sequence>
<protein>
    <recommendedName>
        <fullName evidence="2 5">Cell shape-determining protein MreC</fullName>
    </recommendedName>
    <alternativeName>
        <fullName evidence="4 5">Cell shape protein MreC</fullName>
    </alternativeName>
</protein>